<keyword evidence="3" id="KW-1185">Reference proteome</keyword>
<reference evidence="2 3" key="1">
    <citation type="journal article" date="2019" name="Nat. Plants">
        <title>Stout camphor tree genome fills gaps in understanding of flowering plant genome evolution.</title>
        <authorList>
            <person name="Chaw S.M."/>
            <person name="Liu Y.C."/>
            <person name="Wu Y.W."/>
            <person name="Wang H.Y."/>
            <person name="Lin C.I."/>
            <person name="Wu C.S."/>
            <person name="Ke H.M."/>
            <person name="Chang L.Y."/>
            <person name="Hsu C.Y."/>
            <person name="Yang H.T."/>
            <person name="Sudianto E."/>
            <person name="Hsu M.H."/>
            <person name="Wu K.P."/>
            <person name="Wang L.N."/>
            <person name="Leebens-Mack J.H."/>
            <person name="Tsai I.J."/>
        </authorList>
    </citation>
    <scope>NUCLEOTIDE SEQUENCE [LARGE SCALE GENOMIC DNA]</scope>
    <source>
        <strain evidence="3">cv. Chaw 1501</strain>
        <tissue evidence="2">Young leaves</tissue>
    </source>
</reference>
<gene>
    <name evidence="2" type="ORF">CKAN_01552500</name>
</gene>
<feature type="region of interest" description="Disordered" evidence="1">
    <location>
        <begin position="114"/>
        <end position="151"/>
    </location>
</feature>
<proteinExistence type="predicted"/>
<protein>
    <submittedName>
        <fullName evidence="2">Uncharacterized protein</fullName>
    </submittedName>
</protein>
<organism evidence="2 3">
    <name type="scientific">Cinnamomum micranthum f. kanehirae</name>
    <dbReference type="NCBI Taxonomy" id="337451"/>
    <lineage>
        <taxon>Eukaryota</taxon>
        <taxon>Viridiplantae</taxon>
        <taxon>Streptophyta</taxon>
        <taxon>Embryophyta</taxon>
        <taxon>Tracheophyta</taxon>
        <taxon>Spermatophyta</taxon>
        <taxon>Magnoliopsida</taxon>
        <taxon>Magnoliidae</taxon>
        <taxon>Laurales</taxon>
        <taxon>Lauraceae</taxon>
        <taxon>Cinnamomum</taxon>
    </lineage>
</organism>
<evidence type="ECO:0000313" key="3">
    <source>
        <dbReference type="Proteomes" id="UP000283530"/>
    </source>
</evidence>
<evidence type="ECO:0000256" key="1">
    <source>
        <dbReference type="SAM" id="MobiDB-lite"/>
    </source>
</evidence>
<dbReference type="EMBL" id="QPKB01000006">
    <property type="protein sequence ID" value="RWR86618.1"/>
    <property type="molecule type" value="Genomic_DNA"/>
</dbReference>
<dbReference type="AlphaFoldDB" id="A0A3S3QKL1"/>
<dbReference type="Proteomes" id="UP000283530">
    <property type="component" value="Unassembled WGS sequence"/>
</dbReference>
<accession>A0A3S3QKL1</accession>
<evidence type="ECO:0000313" key="2">
    <source>
        <dbReference type="EMBL" id="RWR86618.1"/>
    </source>
</evidence>
<sequence>MRDCLSVSNAASAYNLFFPQGSFNHDTRWGKNLRANKHTEEQLPLLHLGLLPFQSVSSGSPPSTYKSDTLTGIDFGTAKTAKFRPEKSSRKQAYMKTVDTASKRDLTLHSMTKYGRIANAENQEPVPPLKRKRQKYRSYGELPSPRKSGQL</sequence>
<name>A0A3S3QKL1_9MAGN</name>
<comment type="caution">
    <text evidence="2">The sequence shown here is derived from an EMBL/GenBank/DDBJ whole genome shotgun (WGS) entry which is preliminary data.</text>
</comment>